<dbReference type="EMBL" id="WTYK01000006">
    <property type="protein sequence ID" value="MXP42209.1"/>
    <property type="molecule type" value="Genomic_DNA"/>
</dbReference>
<dbReference type="AlphaFoldDB" id="A0A6I4UWU4"/>
<organism evidence="3 4">
    <name type="scientific">Croceibacterium soli</name>
    <dbReference type="NCBI Taxonomy" id="1739690"/>
    <lineage>
        <taxon>Bacteria</taxon>
        <taxon>Pseudomonadati</taxon>
        <taxon>Pseudomonadota</taxon>
        <taxon>Alphaproteobacteria</taxon>
        <taxon>Sphingomonadales</taxon>
        <taxon>Erythrobacteraceae</taxon>
        <taxon>Croceibacterium</taxon>
    </lineage>
</organism>
<comment type="caution">
    <text evidence="3">The sequence shown here is derived from an EMBL/GenBank/DDBJ whole genome shotgun (WGS) entry which is preliminary data.</text>
</comment>
<gene>
    <name evidence="3" type="ORF">GRI75_11215</name>
</gene>
<sequence length="383" mass="42568">MKSHKTTLRLAAASVLLATAALGSAAIAQQAPADPTVLQPVPDDYQPKKTAWGDPDFTGTWPIDNIASIFFERNDRYGNRFYLTAEELAQRAEQANASAERYKEEEEQGKIGMGHWVESDVSGAQTALLVDPPSGKLPAFTEYGQTMYKAGRSSWVNGQPFDWVSDFDTWDRCVTRGFPASMLPFRYNNGIRLHQAPGYVTIELEMIHDSRIVRVVPKAQWAELQKTRWPAEVRTWMGQSLGYWDDENTLVIETTNIKAGDSVVGDRLARGPSPLNMATMGVPPNNTIPTSDAAKVVERITMTGDDSIIYEMTYSDPKVFTAPWTARLPWTRDEEYGFFEYACHEGNVQVRNYINSSRSERGLTTSGVGAHESDERGAPGGVQ</sequence>
<accession>A0A6I4UWU4</accession>
<evidence type="ECO:0000256" key="1">
    <source>
        <dbReference type="SAM" id="MobiDB-lite"/>
    </source>
</evidence>
<protein>
    <recommendedName>
        <fullName evidence="5">DUF1329 domain-containing protein</fullName>
    </recommendedName>
</protein>
<dbReference type="RefSeq" id="WP_160747065.1">
    <property type="nucleotide sequence ID" value="NZ_WTYK01000006.1"/>
</dbReference>
<dbReference type="OrthoDB" id="7054794at2"/>
<evidence type="ECO:0000313" key="4">
    <source>
        <dbReference type="Proteomes" id="UP000469159"/>
    </source>
</evidence>
<name>A0A6I4UWU4_9SPHN</name>
<feature type="region of interest" description="Disordered" evidence="1">
    <location>
        <begin position="359"/>
        <end position="383"/>
    </location>
</feature>
<feature type="signal peptide" evidence="2">
    <location>
        <begin position="1"/>
        <end position="33"/>
    </location>
</feature>
<dbReference type="Proteomes" id="UP000469159">
    <property type="component" value="Unassembled WGS sequence"/>
</dbReference>
<evidence type="ECO:0000313" key="3">
    <source>
        <dbReference type="EMBL" id="MXP42209.1"/>
    </source>
</evidence>
<feature type="chain" id="PRO_5026054539" description="DUF1329 domain-containing protein" evidence="2">
    <location>
        <begin position="34"/>
        <end position="383"/>
    </location>
</feature>
<evidence type="ECO:0008006" key="5">
    <source>
        <dbReference type="Google" id="ProtNLM"/>
    </source>
</evidence>
<keyword evidence="4" id="KW-1185">Reference proteome</keyword>
<evidence type="ECO:0000256" key="2">
    <source>
        <dbReference type="SAM" id="SignalP"/>
    </source>
</evidence>
<keyword evidence="2" id="KW-0732">Signal</keyword>
<proteinExistence type="predicted"/>
<reference evidence="3 4" key="1">
    <citation type="submission" date="2019-12" db="EMBL/GenBank/DDBJ databases">
        <title>Genomic-based taxomic classification of the family Erythrobacteraceae.</title>
        <authorList>
            <person name="Xu L."/>
        </authorList>
    </citation>
    <scope>NUCLEOTIDE SEQUENCE [LARGE SCALE GENOMIC DNA]</scope>
    <source>
        <strain evidence="3 4">MCCC 1K02066</strain>
    </source>
</reference>